<evidence type="ECO:0000256" key="2">
    <source>
        <dbReference type="ARBA" id="ARBA00023326"/>
    </source>
</evidence>
<name>A0ABX1A1M4_9ACTN</name>
<dbReference type="InterPro" id="IPR001919">
    <property type="entry name" value="CBD2"/>
</dbReference>
<dbReference type="PROSITE" id="PS51173">
    <property type="entry name" value="CBM2"/>
    <property type="match status" value="1"/>
</dbReference>
<evidence type="ECO:0000313" key="5">
    <source>
        <dbReference type="Proteomes" id="UP000734511"/>
    </source>
</evidence>
<feature type="domain" description="CBM2" evidence="3">
    <location>
        <begin position="7"/>
        <end position="109"/>
    </location>
</feature>
<keyword evidence="1" id="KW-0732">Signal</keyword>
<organism evidence="4 5">
    <name type="scientific">Actinacidiphila epipremni</name>
    <dbReference type="NCBI Taxonomy" id="2053013"/>
    <lineage>
        <taxon>Bacteria</taxon>
        <taxon>Bacillati</taxon>
        <taxon>Actinomycetota</taxon>
        <taxon>Actinomycetes</taxon>
        <taxon>Kitasatosporales</taxon>
        <taxon>Streptomycetaceae</taxon>
        <taxon>Actinacidiphila</taxon>
    </lineage>
</organism>
<dbReference type="InterPro" id="IPR008965">
    <property type="entry name" value="CBM2/CBM3_carb-bd_dom_sf"/>
</dbReference>
<keyword evidence="5" id="KW-1185">Reference proteome</keyword>
<evidence type="ECO:0000313" key="4">
    <source>
        <dbReference type="EMBL" id="NJP48489.1"/>
    </source>
</evidence>
<proteinExistence type="predicted"/>
<dbReference type="SMART" id="SM00637">
    <property type="entry name" value="CBD_II"/>
    <property type="match status" value="1"/>
</dbReference>
<dbReference type="SUPFAM" id="SSF49384">
    <property type="entry name" value="Carbohydrate-binding domain"/>
    <property type="match status" value="1"/>
</dbReference>
<evidence type="ECO:0000259" key="3">
    <source>
        <dbReference type="PROSITE" id="PS51173"/>
    </source>
</evidence>
<dbReference type="Gene3D" id="2.60.40.290">
    <property type="match status" value="1"/>
</dbReference>
<dbReference type="Pfam" id="PF00553">
    <property type="entry name" value="CBM_2"/>
    <property type="match status" value="1"/>
</dbReference>
<evidence type="ECO:0000256" key="1">
    <source>
        <dbReference type="ARBA" id="ARBA00022729"/>
    </source>
</evidence>
<dbReference type="InterPro" id="IPR012291">
    <property type="entry name" value="CBM2_carb-bd_dom_sf"/>
</dbReference>
<sequence length="109" mass="10656">SGSTGGTPPPSAGCSATYRTVSSWQGGYQAEVTVKNTGSSSISGWKVSWTQPSGSTITQMWNATQGSSGALTTATNASYNGALGGGASTTFGYTANGTAGNPALSCTSS</sequence>
<dbReference type="Proteomes" id="UP000734511">
    <property type="component" value="Unassembled WGS sequence"/>
</dbReference>
<gene>
    <name evidence="4" type="ORF">HCN08_34605</name>
</gene>
<accession>A0ABX1A1M4</accession>
<protein>
    <submittedName>
        <fullName evidence="4">Chitin-binding protein</fullName>
    </submittedName>
</protein>
<feature type="non-terminal residue" evidence="4">
    <location>
        <position position="1"/>
    </location>
</feature>
<keyword evidence="2" id="KW-0119">Carbohydrate metabolism</keyword>
<comment type="caution">
    <text evidence="4">The sequence shown here is derived from an EMBL/GenBank/DDBJ whole genome shotgun (WGS) entry which is preliminary data.</text>
</comment>
<reference evidence="4 5" key="1">
    <citation type="submission" date="2020-03" db="EMBL/GenBank/DDBJ databases">
        <title>WGS of actinomycetes isolated from Thailand.</title>
        <authorList>
            <person name="Thawai C."/>
        </authorList>
    </citation>
    <scope>NUCLEOTIDE SEQUENCE [LARGE SCALE GENOMIC DNA]</scope>
    <source>
        <strain evidence="4 5">PRB2-1</strain>
    </source>
</reference>
<dbReference type="EMBL" id="JAATEJ010000094">
    <property type="protein sequence ID" value="NJP48489.1"/>
    <property type="molecule type" value="Genomic_DNA"/>
</dbReference>
<keyword evidence="2" id="KW-0624">Polysaccharide degradation</keyword>